<comment type="caution">
    <text evidence="2">The sequence shown here is derived from an EMBL/GenBank/DDBJ whole genome shotgun (WGS) entry which is preliminary data.</text>
</comment>
<dbReference type="EMBL" id="JAJEPW010000007">
    <property type="protein sequence ID" value="MCC2128678.1"/>
    <property type="molecule type" value="Genomic_DNA"/>
</dbReference>
<evidence type="ECO:0000313" key="2">
    <source>
        <dbReference type="EMBL" id="MCC2128678.1"/>
    </source>
</evidence>
<keyword evidence="3" id="KW-1185">Reference proteome</keyword>
<dbReference type="Gene3D" id="3.40.1580.10">
    <property type="entry name" value="SMI1/KNR4-like"/>
    <property type="match status" value="1"/>
</dbReference>
<dbReference type="SUPFAM" id="SSF160631">
    <property type="entry name" value="SMI1/KNR4-like"/>
    <property type="match status" value="1"/>
</dbReference>
<accession>A0AAE3AEU2</accession>
<protein>
    <submittedName>
        <fullName evidence="2">SMI1/KNR4 family protein</fullName>
    </submittedName>
</protein>
<evidence type="ECO:0000259" key="1">
    <source>
        <dbReference type="Pfam" id="PF09346"/>
    </source>
</evidence>
<gene>
    <name evidence="2" type="ORF">LKD37_03935</name>
</gene>
<dbReference type="Pfam" id="PF09346">
    <property type="entry name" value="SMI1_KNR4"/>
    <property type="match status" value="1"/>
</dbReference>
<proteinExistence type="predicted"/>
<evidence type="ECO:0000313" key="3">
    <source>
        <dbReference type="Proteomes" id="UP001199319"/>
    </source>
</evidence>
<dbReference type="InterPro" id="IPR037883">
    <property type="entry name" value="Knr4/Smi1-like_sf"/>
</dbReference>
<dbReference type="Proteomes" id="UP001199319">
    <property type="component" value="Unassembled WGS sequence"/>
</dbReference>
<dbReference type="AlphaFoldDB" id="A0AAE3AEU2"/>
<dbReference type="RefSeq" id="WP_302928003.1">
    <property type="nucleotide sequence ID" value="NZ_JAJEPW010000007.1"/>
</dbReference>
<sequence length="161" mass="18468">MDALLESLTKSLTEQGWKVEMQENTQIPTEIAQRYDSLPTDYIYFLRNMKACVNSAETVWMLCPDDFAPQGEDGFAWNEFEKMSLDAAEGDNIWTAEIKSFWNEHLPICLSLKDGYSYYALCLKDGTIVTGEEPEFEETTEVAPSFRDFLQMLCNGELDLE</sequence>
<dbReference type="InterPro" id="IPR018958">
    <property type="entry name" value="Knr4/Smi1-like_dom"/>
</dbReference>
<name>A0AAE3AEU2_9FIRM</name>
<organism evidence="2 3">
    <name type="scientific">Brotocaccenecus cirricatena</name>
    <dbReference type="NCBI Taxonomy" id="3064195"/>
    <lineage>
        <taxon>Bacteria</taxon>
        <taxon>Bacillati</taxon>
        <taxon>Bacillota</taxon>
        <taxon>Clostridia</taxon>
        <taxon>Eubacteriales</taxon>
        <taxon>Oscillospiraceae</taxon>
        <taxon>Brotocaccenecus</taxon>
    </lineage>
</organism>
<reference evidence="2" key="1">
    <citation type="submission" date="2021-10" db="EMBL/GenBank/DDBJ databases">
        <title>Anaerobic single-cell dispensing facilitates the cultivation of human gut bacteria.</title>
        <authorList>
            <person name="Afrizal A."/>
        </authorList>
    </citation>
    <scope>NUCLEOTIDE SEQUENCE</scope>
    <source>
        <strain evidence="2">CLA-AA-H272</strain>
    </source>
</reference>
<feature type="domain" description="Knr4/Smi1-like" evidence="1">
    <location>
        <begin position="37"/>
        <end position="151"/>
    </location>
</feature>